<dbReference type="AlphaFoldDB" id="A0A1F4TK61"/>
<dbReference type="PANTHER" id="PTHR36434">
    <property type="entry name" value="MEMBRANE PROTEASE YUGP-RELATED"/>
    <property type="match status" value="1"/>
</dbReference>
<feature type="transmembrane region" description="Helical" evidence="1">
    <location>
        <begin position="20"/>
        <end position="40"/>
    </location>
</feature>
<sequence length="250" mass="28252">MGLGFLRRYYYQIIHLPRRLLRDPIFLLILAALAFSFYAWSQRKKTAKRFGETKPAANTTGHQLVQQIFKEQGVEDVKVEQSAQPFSDYYDPTTKIVGLSEEVYSGNSIAALATAAQKVSLALQDHKKYRPFRIRFRLTPLVSFLATLAIPLYAVGLFAGMYQLTKWGLRIGLFVSAFPLLTLPIEIDASQKALQLLENGKFLKDEELRLAKEFLSFEALSLVAYPAMIISNIITAIKARQTQKEAKALD</sequence>
<evidence type="ECO:0000313" key="2">
    <source>
        <dbReference type="EMBL" id="OGC33118.1"/>
    </source>
</evidence>
<protein>
    <recommendedName>
        <fullName evidence="4">Peptidase</fullName>
    </recommendedName>
</protein>
<keyword evidence="1" id="KW-0472">Membrane</keyword>
<accession>A0A1F4TK61</accession>
<evidence type="ECO:0000313" key="3">
    <source>
        <dbReference type="Proteomes" id="UP000177309"/>
    </source>
</evidence>
<name>A0A1F4TK61_UNCSA</name>
<dbReference type="InterPro" id="IPR007395">
    <property type="entry name" value="Zn_peptidase_2"/>
</dbReference>
<dbReference type="Proteomes" id="UP000177309">
    <property type="component" value="Unassembled WGS sequence"/>
</dbReference>
<keyword evidence="1" id="KW-1133">Transmembrane helix</keyword>
<dbReference type="Pfam" id="PF04298">
    <property type="entry name" value="Zn_peptidase_2"/>
    <property type="match status" value="1"/>
</dbReference>
<feature type="transmembrane region" description="Helical" evidence="1">
    <location>
        <begin position="138"/>
        <end position="161"/>
    </location>
</feature>
<evidence type="ECO:0000256" key="1">
    <source>
        <dbReference type="SAM" id="Phobius"/>
    </source>
</evidence>
<reference evidence="2 3" key="1">
    <citation type="journal article" date="2016" name="Nat. Commun.">
        <title>Thousands of microbial genomes shed light on interconnected biogeochemical processes in an aquifer system.</title>
        <authorList>
            <person name="Anantharaman K."/>
            <person name="Brown C.T."/>
            <person name="Hug L.A."/>
            <person name="Sharon I."/>
            <person name="Castelle C.J."/>
            <person name="Probst A.J."/>
            <person name="Thomas B.C."/>
            <person name="Singh A."/>
            <person name="Wilkins M.J."/>
            <person name="Karaoz U."/>
            <person name="Brodie E.L."/>
            <person name="Williams K.H."/>
            <person name="Hubbard S.S."/>
            <person name="Banfield J.F."/>
        </authorList>
    </citation>
    <scope>NUCLEOTIDE SEQUENCE [LARGE SCALE GENOMIC DNA]</scope>
</reference>
<gene>
    <name evidence="2" type="ORF">A2462_08750</name>
</gene>
<dbReference type="EMBL" id="MEUI01000040">
    <property type="protein sequence ID" value="OGC33118.1"/>
    <property type="molecule type" value="Genomic_DNA"/>
</dbReference>
<keyword evidence="1" id="KW-0812">Transmembrane</keyword>
<evidence type="ECO:0008006" key="4">
    <source>
        <dbReference type="Google" id="ProtNLM"/>
    </source>
</evidence>
<organism evidence="2 3">
    <name type="scientific">candidate division WOR-1 bacterium RIFOXYC2_FULL_41_25</name>
    <dbReference type="NCBI Taxonomy" id="1802586"/>
    <lineage>
        <taxon>Bacteria</taxon>
        <taxon>Bacillati</taxon>
        <taxon>Saganbacteria</taxon>
    </lineage>
</organism>
<comment type="caution">
    <text evidence="2">The sequence shown here is derived from an EMBL/GenBank/DDBJ whole genome shotgun (WGS) entry which is preliminary data.</text>
</comment>
<dbReference type="PANTHER" id="PTHR36434:SF1">
    <property type="entry name" value="MEMBRANE PROTEASE YUGP-RELATED"/>
    <property type="match status" value="1"/>
</dbReference>
<proteinExistence type="predicted"/>